<dbReference type="Gramene" id="ESQ48848">
    <property type="protein sequence ID" value="ESQ48848"/>
    <property type="gene ID" value="EUTSA_v100218381mg"/>
</dbReference>
<dbReference type="KEGG" id="eus:EUTSA_v100218381m"/>
<dbReference type="EMBL" id="KI517408">
    <property type="protein sequence ID" value="ESQ48848.1"/>
    <property type="molecule type" value="Genomic_DNA"/>
</dbReference>
<dbReference type="Pfam" id="PF00582">
    <property type="entry name" value="Usp"/>
    <property type="match status" value="1"/>
</dbReference>
<name>V4M8X1_EUTSA</name>
<evidence type="ECO:0000313" key="2">
    <source>
        <dbReference type="EMBL" id="ESQ48848.1"/>
    </source>
</evidence>
<dbReference type="OrthoDB" id="843225at2759"/>
<sequence>AFLGSVSDYCAHHANCPILIVKPPKEMTN</sequence>
<evidence type="ECO:0000313" key="3">
    <source>
        <dbReference type="Proteomes" id="UP000030689"/>
    </source>
</evidence>
<proteinExistence type="predicted"/>
<accession>V4M8X1</accession>
<protein>
    <recommendedName>
        <fullName evidence="1">UspA domain-containing protein</fullName>
    </recommendedName>
</protein>
<dbReference type="AlphaFoldDB" id="V4M8X1"/>
<dbReference type="InterPro" id="IPR014729">
    <property type="entry name" value="Rossmann-like_a/b/a_fold"/>
</dbReference>
<feature type="domain" description="UspA" evidence="1">
    <location>
        <begin position="2"/>
        <end position="22"/>
    </location>
</feature>
<feature type="non-terminal residue" evidence="2">
    <location>
        <position position="1"/>
    </location>
</feature>
<keyword evidence="3" id="KW-1185">Reference proteome</keyword>
<reference evidence="2 3" key="1">
    <citation type="journal article" date="2013" name="Front. Plant Sci.">
        <title>The Reference Genome of the Halophytic Plant Eutrema salsugineum.</title>
        <authorList>
            <person name="Yang R."/>
            <person name="Jarvis D.E."/>
            <person name="Chen H."/>
            <person name="Beilstein M.A."/>
            <person name="Grimwood J."/>
            <person name="Jenkins J."/>
            <person name="Shu S."/>
            <person name="Prochnik S."/>
            <person name="Xin M."/>
            <person name="Ma C."/>
            <person name="Schmutz J."/>
            <person name="Wing R.A."/>
            <person name="Mitchell-Olds T."/>
            <person name="Schumaker K.S."/>
            <person name="Wang X."/>
        </authorList>
    </citation>
    <scope>NUCLEOTIDE SEQUENCE [LARGE SCALE GENOMIC DNA]</scope>
</reference>
<dbReference type="InterPro" id="IPR006016">
    <property type="entry name" value="UspA"/>
</dbReference>
<dbReference type="Proteomes" id="UP000030689">
    <property type="component" value="Unassembled WGS sequence"/>
</dbReference>
<evidence type="ECO:0000259" key="1">
    <source>
        <dbReference type="Pfam" id="PF00582"/>
    </source>
</evidence>
<gene>
    <name evidence="2" type="ORF">EUTSA_v100218381mg</name>
</gene>
<dbReference type="Gene3D" id="3.40.50.620">
    <property type="entry name" value="HUPs"/>
    <property type="match status" value="1"/>
</dbReference>
<organism evidence="2 3">
    <name type="scientific">Eutrema salsugineum</name>
    <name type="common">Saltwater cress</name>
    <name type="synonym">Sisymbrium salsugineum</name>
    <dbReference type="NCBI Taxonomy" id="72664"/>
    <lineage>
        <taxon>Eukaryota</taxon>
        <taxon>Viridiplantae</taxon>
        <taxon>Streptophyta</taxon>
        <taxon>Embryophyta</taxon>
        <taxon>Tracheophyta</taxon>
        <taxon>Spermatophyta</taxon>
        <taxon>Magnoliopsida</taxon>
        <taxon>eudicotyledons</taxon>
        <taxon>Gunneridae</taxon>
        <taxon>Pentapetalae</taxon>
        <taxon>rosids</taxon>
        <taxon>malvids</taxon>
        <taxon>Brassicales</taxon>
        <taxon>Brassicaceae</taxon>
        <taxon>Eutremeae</taxon>
        <taxon>Eutrema</taxon>
    </lineage>
</organism>
<dbReference type="SUPFAM" id="SSF52402">
    <property type="entry name" value="Adenine nucleotide alpha hydrolases-like"/>
    <property type="match status" value="1"/>
</dbReference>